<keyword evidence="9" id="KW-1185">Reference proteome</keyword>
<keyword evidence="2 8" id="KW-0645">Protease</keyword>
<evidence type="ECO:0000256" key="4">
    <source>
        <dbReference type="ARBA" id="ARBA00023049"/>
    </source>
</evidence>
<organism evidence="8 9">
    <name type="scientific">Photobacterium galatheae</name>
    <dbReference type="NCBI Taxonomy" id="1654360"/>
    <lineage>
        <taxon>Bacteria</taxon>
        <taxon>Pseudomonadati</taxon>
        <taxon>Pseudomonadota</taxon>
        <taxon>Gammaproteobacteria</taxon>
        <taxon>Vibrionales</taxon>
        <taxon>Vibrionaceae</taxon>
        <taxon>Photobacterium</taxon>
    </lineage>
</organism>
<evidence type="ECO:0000256" key="2">
    <source>
        <dbReference type="ARBA" id="ARBA00022670"/>
    </source>
</evidence>
<evidence type="ECO:0000259" key="6">
    <source>
        <dbReference type="Pfam" id="PF19289"/>
    </source>
</evidence>
<dbReference type="GO" id="GO:0005829">
    <property type="term" value="C:cytosol"/>
    <property type="evidence" value="ECO:0007669"/>
    <property type="project" value="TreeGrafter"/>
</dbReference>
<dbReference type="PANTHER" id="PTHR30624">
    <property type="entry name" value="UNCHARACTERIZED PROTEIN TLDD AND PMBA"/>
    <property type="match status" value="1"/>
</dbReference>
<dbReference type="InterPro" id="IPR025502">
    <property type="entry name" value="TldD"/>
</dbReference>
<dbReference type="STRING" id="1654360.EA58_05290"/>
<evidence type="ECO:0000256" key="1">
    <source>
        <dbReference type="ARBA" id="ARBA00005836"/>
    </source>
</evidence>
<dbReference type="AlphaFoldDB" id="A0A066RUL8"/>
<dbReference type="NCBIfam" id="NF008006">
    <property type="entry name" value="PRK10735.1"/>
    <property type="match status" value="1"/>
</dbReference>
<dbReference type="InterPro" id="IPR045569">
    <property type="entry name" value="Metalloprtase-TldD/E_C"/>
</dbReference>
<gene>
    <name evidence="8" type="primary">tldD</name>
    <name evidence="8" type="ORF">EA58_05290</name>
</gene>
<feature type="domain" description="Metalloprotease TldD/E central" evidence="7">
    <location>
        <begin position="125"/>
        <end position="237"/>
    </location>
</feature>
<accession>A0A066RUL8</accession>
<protein>
    <submittedName>
        <fullName evidence="8">Protease TldD</fullName>
    </submittedName>
</protein>
<dbReference type="Pfam" id="PF19289">
    <property type="entry name" value="PmbA_TldD_3rd"/>
    <property type="match status" value="1"/>
</dbReference>
<name>A0A066RUL8_9GAMM</name>
<feature type="domain" description="Metalloprotease TldD/E N-terminal" evidence="5">
    <location>
        <begin position="36"/>
        <end position="100"/>
    </location>
</feature>
<keyword evidence="4" id="KW-0482">Metalloprotease</keyword>
<comment type="caution">
    <text evidence="8">The sequence shown here is derived from an EMBL/GenBank/DDBJ whole genome shotgun (WGS) entry which is preliminary data.</text>
</comment>
<feature type="domain" description="Metalloprotease TldD/E C-terminal" evidence="6">
    <location>
        <begin position="246"/>
        <end position="479"/>
    </location>
</feature>
<dbReference type="FunFam" id="3.30.2290.10:FF:000001">
    <property type="entry name" value="Metalloprotease TldD homolog"/>
    <property type="match status" value="1"/>
</dbReference>
<dbReference type="SUPFAM" id="SSF111283">
    <property type="entry name" value="Putative modulator of DNA gyrase, PmbA/TldD"/>
    <property type="match status" value="1"/>
</dbReference>
<dbReference type="InterPro" id="IPR002510">
    <property type="entry name" value="Metalloprtase-TldD/E_N"/>
</dbReference>
<dbReference type="Gene3D" id="3.30.2290.10">
    <property type="entry name" value="PmbA/TldD superfamily"/>
    <property type="match status" value="1"/>
</dbReference>
<keyword evidence="3" id="KW-0378">Hydrolase</keyword>
<dbReference type="EMBL" id="JMIB01000006">
    <property type="protein sequence ID" value="KDM92786.1"/>
    <property type="molecule type" value="Genomic_DNA"/>
</dbReference>
<evidence type="ECO:0000256" key="3">
    <source>
        <dbReference type="ARBA" id="ARBA00022801"/>
    </source>
</evidence>
<reference evidence="8 9" key="1">
    <citation type="submission" date="2014-04" db="EMBL/GenBank/DDBJ databases">
        <title>Draft genome sequence of Photobacterium halotolerans S2753: a solonamide, ngercheumicin and holomycin producer.</title>
        <authorList>
            <person name="Machado H.R."/>
            <person name="Gram L."/>
        </authorList>
    </citation>
    <scope>NUCLEOTIDE SEQUENCE [LARGE SCALE GENOMIC DNA]</scope>
    <source>
        <strain evidence="8 9">S2753</strain>
    </source>
</reference>
<dbReference type="RefSeq" id="WP_036749730.1">
    <property type="nucleotide sequence ID" value="NZ_JAGSGC010000005.1"/>
</dbReference>
<dbReference type="InterPro" id="IPR035068">
    <property type="entry name" value="TldD/PmbA_N"/>
</dbReference>
<dbReference type="GO" id="GO:0006508">
    <property type="term" value="P:proteolysis"/>
    <property type="evidence" value="ECO:0007669"/>
    <property type="project" value="UniProtKB-KW"/>
</dbReference>
<dbReference type="InterPro" id="IPR045570">
    <property type="entry name" value="Metalloprtase-TldD/E_cen_dom"/>
</dbReference>
<dbReference type="PANTHER" id="PTHR30624:SF4">
    <property type="entry name" value="METALLOPROTEASE TLDD"/>
    <property type="match status" value="1"/>
</dbReference>
<evidence type="ECO:0000313" key="8">
    <source>
        <dbReference type="EMBL" id="KDM92786.1"/>
    </source>
</evidence>
<dbReference type="GO" id="GO:0008237">
    <property type="term" value="F:metallopeptidase activity"/>
    <property type="evidence" value="ECO:0007669"/>
    <property type="project" value="UniProtKB-KW"/>
</dbReference>
<evidence type="ECO:0000313" key="9">
    <source>
        <dbReference type="Proteomes" id="UP000027192"/>
    </source>
</evidence>
<dbReference type="PIRSF" id="PIRSF004919">
    <property type="entry name" value="TldD"/>
    <property type="match status" value="1"/>
</dbReference>
<dbReference type="InterPro" id="IPR051463">
    <property type="entry name" value="Peptidase_U62_metallo"/>
</dbReference>
<evidence type="ECO:0000259" key="5">
    <source>
        <dbReference type="Pfam" id="PF01523"/>
    </source>
</evidence>
<dbReference type="Pfam" id="PF01523">
    <property type="entry name" value="PmbA_TldD_1st"/>
    <property type="match status" value="1"/>
</dbReference>
<proteinExistence type="inferred from homology"/>
<comment type="similarity">
    <text evidence="1">Belongs to the peptidase U62 family.</text>
</comment>
<evidence type="ECO:0000259" key="7">
    <source>
        <dbReference type="Pfam" id="PF19290"/>
    </source>
</evidence>
<dbReference type="InterPro" id="IPR036059">
    <property type="entry name" value="TldD/PmbA_sf"/>
</dbReference>
<dbReference type="Proteomes" id="UP000027192">
    <property type="component" value="Unassembled WGS sequence"/>
</dbReference>
<sequence>MMLETVEQTMLAQSGLECKDLSQILALMTTRHVDYADIYFQSSWHESLVLEDSIIKDGSFNIDRGVGVRAVSGEKTGFAYSDQISKLALTQSAKAARGIARSGGDGKVKALSASEVHAVYAPVNPLESMERQDKIALLKEVDAYIRAKEPLVKEVSVSINGVYEQVLVAAIDGTYAADIRPLVRFSVSVLIEKNGKRESGSAGGGGRFGYQYFKTETDGKSVALEYADEALRQALINIDADPAPAGTMPVVLGSGWPGVLLHEAVGHGLEGDFNRKGSSMFSGQMGQQVTSSLCTIVDDGTLADRRGSLNIDDEGIPGQYNVLVEGGKLKGYMQDKLNARLMGVDPTGNGRRESYAHLPMPRMTNTYMLPGEHTPEEIIASVSKGIYAPNFGGGQVDITSGKFVFSASEAYLIENGKITRPIKGATLIGSGIEAMQKVSMVGNDLAIDRGVGVCGKAGQSVPVGVGQPTLKLESMTVGGTQ</sequence>
<dbReference type="Pfam" id="PF19290">
    <property type="entry name" value="PmbA_TldD_2nd"/>
    <property type="match status" value="1"/>
</dbReference>